<keyword evidence="7 8" id="KW-0472">Membrane</keyword>
<evidence type="ECO:0000259" key="9">
    <source>
        <dbReference type="PROSITE" id="PS50893"/>
    </source>
</evidence>
<reference evidence="11 12" key="2">
    <citation type="submission" date="2019-01" db="EMBL/GenBank/DDBJ databases">
        <authorList>
            <person name="Li Y."/>
        </authorList>
    </citation>
    <scope>NUCLEOTIDE SEQUENCE [LARGE SCALE GENOMIC DNA]</scope>
    <source>
        <strain evidence="11 12">07D10-4-3</strain>
    </source>
</reference>
<keyword evidence="6 8" id="KW-1133">Transmembrane helix</keyword>
<dbReference type="SUPFAM" id="SSF52540">
    <property type="entry name" value="P-loop containing nucleoside triphosphate hydrolases"/>
    <property type="match status" value="1"/>
</dbReference>
<name>A0A443K994_9RHOB</name>
<accession>A0A443K994</accession>
<dbReference type="PROSITE" id="PS50929">
    <property type="entry name" value="ABC_TM1F"/>
    <property type="match status" value="1"/>
</dbReference>
<feature type="transmembrane region" description="Helical" evidence="8">
    <location>
        <begin position="253"/>
        <end position="284"/>
    </location>
</feature>
<dbReference type="FunFam" id="3.40.50.300:FF:000287">
    <property type="entry name" value="Multidrug ABC transporter ATP-binding protein"/>
    <property type="match status" value="1"/>
</dbReference>
<keyword evidence="3 8" id="KW-0812">Transmembrane</keyword>
<evidence type="ECO:0000256" key="6">
    <source>
        <dbReference type="ARBA" id="ARBA00022989"/>
    </source>
</evidence>
<reference evidence="11 12" key="1">
    <citation type="submission" date="2019-01" db="EMBL/GenBank/DDBJ databases">
        <title>Sinorhodobacter populi sp. nov. isolated from the symptomatic bark tissue of Populus euramericana canker.</title>
        <authorList>
            <person name="Xu G."/>
        </authorList>
    </citation>
    <scope>NUCLEOTIDE SEQUENCE [LARGE SCALE GENOMIC DNA]</scope>
    <source>
        <strain evidence="11 12">07D10-4-3</strain>
    </source>
</reference>
<feature type="domain" description="ABC transporter" evidence="9">
    <location>
        <begin position="333"/>
        <end position="566"/>
    </location>
</feature>
<organism evidence="11 12">
    <name type="scientific">Paenirhodobacter populi</name>
    <dbReference type="NCBI Taxonomy" id="2306993"/>
    <lineage>
        <taxon>Bacteria</taxon>
        <taxon>Pseudomonadati</taxon>
        <taxon>Pseudomonadota</taxon>
        <taxon>Alphaproteobacteria</taxon>
        <taxon>Rhodobacterales</taxon>
        <taxon>Rhodobacter group</taxon>
        <taxon>Paenirhodobacter</taxon>
    </lineage>
</organism>
<dbReference type="InterPro" id="IPR003593">
    <property type="entry name" value="AAA+_ATPase"/>
</dbReference>
<feature type="domain" description="ABC transmembrane type-1" evidence="10">
    <location>
        <begin position="17"/>
        <end position="299"/>
    </location>
</feature>
<comment type="caution">
    <text evidence="11">The sequence shown here is derived from an EMBL/GenBank/DDBJ whole genome shotgun (WGS) entry which is preliminary data.</text>
</comment>
<dbReference type="Proteomes" id="UP000284451">
    <property type="component" value="Unassembled WGS sequence"/>
</dbReference>
<dbReference type="Pfam" id="PF00664">
    <property type="entry name" value="ABC_membrane"/>
    <property type="match status" value="1"/>
</dbReference>
<evidence type="ECO:0000256" key="3">
    <source>
        <dbReference type="ARBA" id="ARBA00022692"/>
    </source>
</evidence>
<dbReference type="PROSITE" id="PS50893">
    <property type="entry name" value="ABC_TRANSPORTER_2"/>
    <property type="match status" value="1"/>
</dbReference>
<evidence type="ECO:0000256" key="8">
    <source>
        <dbReference type="SAM" id="Phobius"/>
    </source>
</evidence>
<dbReference type="GO" id="GO:0016887">
    <property type="term" value="F:ATP hydrolysis activity"/>
    <property type="evidence" value="ECO:0007669"/>
    <property type="project" value="InterPro"/>
</dbReference>
<dbReference type="Pfam" id="PF00005">
    <property type="entry name" value="ABC_tran"/>
    <property type="match status" value="1"/>
</dbReference>
<dbReference type="GO" id="GO:0015421">
    <property type="term" value="F:ABC-type oligopeptide transporter activity"/>
    <property type="evidence" value="ECO:0007669"/>
    <property type="project" value="TreeGrafter"/>
</dbReference>
<evidence type="ECO:0000313" key="12">
    <source>
        <dbReference type="Proteomes" id="UP000284451"/>
    </source>
</evidence>
<dbReference type="AlphaFoldDB" id="A0A443K994"/>
<dbReference type="PROSITE" id="PS00211">
    <property type="entry name" value="ABC_TRANSPORTER_1"/>
    <property type="match status" value="1"/>
</dbReference>
<dbReference type="Gene3D" id="3.40.50.300">
    <property type="entry name" value="P-loop containing nucleotide triphosphate hydrolases"/>
    <property type="match status" value="1"/>
</dbReference>
<protein>
    <submittedName>
        <fullName evidence="11">ABC transporter ATP-binding protein</fullName>
    </submittedName>
</protein>
<comment type="subcellular location">
    <subcellularLocation>
        <location evidence="1">Cell membrane</location>
        <topology evidence="1">Multi-pass membrane protein</topology>
    </subcellularLocation>
</comment>
<dbReference type="RefSeq" id="WP_128233066.1">
    <property type="nucleotide sequence ID" value="NZ_SAUY01000020.1"/>
</dbReference>
<dbReference type="EMBL" id="SAUY01000020">
    <property type="protein sequence ID" value="RWR29315.1"/>
    <property type="molecule type" value="Genomic_DNA"/>
</dbReference>
<proteinExistence type="predicted"/>
<dbReference type="GO" id="GO:0005886">
    <property type="term" value="C:plasma membrane"/>
    <property type="evidence" value="ECO:0007669"/>
    <property type="project" value="UniProtKB-SubCell"/>
</dbReference>
<dbReference type="SMART" id="SM00382">
    <property type="entry name" value="AAA"/>
    <property type="match status" value="1"/>
</dbReference>
<evidence type="ECO:0000313" key="11">
    <source>
        <dbReference type="EMBL" id="RWR29315.1"/>
    </source>
</evidence>
<dbReference type="Gene3D" id="1.20.1560.10">
    <property type="entry name" value="ABC transporter type 1, transmembrane domain"/>
    <property type="match status" value="1"/>
</dbReference>
<keyword evidence="2" id="KW-0813">Transport</keyword>
<feature type="transmembrane region" description="Helical" evidence="8">
    <location>
        <begin position="158"/>
        <end position="176"/>
    </location>
</feature>
<evidence type="ECO:0000259" key="10">
    <source>
        <dbReference type="PROSITE" id="PS50929"/>
    </source>
</evidence>
<feature type="transmembrane region" description="Helical" evidence="8">
    <location>
        <begin position="20"/>
        <end position="41"/>
    </location>
</feature>
<dbReference type="InterPro" id="IPR003439">
    <property type="entry name" value="ABC_transporter-like_ATP-bd"/>
</dbReference>
<evidence type="ECO:0000256" key="1">
    <source>
        <dbReference type="ARBA" id="ARBA00004651"/>
    </source>
</evidence>
<feature type="transmembrane region" description="Helical" evidence="8">
    <location>
        <begin position="53"/>
        <end position="77"/>
    </location>
</feature>
<dbReference type="InterPro" id="IPR039421">
    <property type="entry name" value="Type_1_exporter"/>
</dbReference>
<gene>
    <name evidence="11" type="ORF">D2T29_14825</name>
</gene>
<dbReference type="PANTHER" id="PTHR43394">
    <property type="entry name" value="ATP-DEPENDENT PERMEASE MDL1, MITOCHONDRIAL"/>
    <property type="match status" value="1"/>
</dbReference>
<keyword evidence="5 11" id="KW-0067">ATP-binding</keyword>
<dbReference type="InterPro" id="IPR011527">
    <property type="entry name" value="ABC1_TM_dom"/>
</dbReference>
<dbReference type="InterPro" id="IPR036640">
    <property type="entry name" value="ABC1_TM_sf"/>
</dbReference>
<evidence type="ECO:0000256" key="5">
    <source>
        <dbReference type="ARBA" id="ARBA00022840"/>
    </source>
</evidence>
<dbReference type="InterPro" id="IPR017871">
    <property type="entry name" value="ABC_transporter-like_CS"/>
</dbReference>
<dbReference type="GO" id="GO:0005524">
    <property type="term" value="F:ATP binding"/>
    <property type="evidence" value="ECO:0007669"/>
    <property type="project" value="UniProtKB-KW"/>
</dbReference>
<evidence type="ECO:0000256" key="2">
    <source>
        <dbReference type="ARBA" id="ARBA00022448"/>
    </source>
</evidence>
<evidence type="ECO:0000256" key="7">
    <source>
        <dbReference type="ARBA" id="ARBA00023136"/>
    </source>
</evidence>
<evidence type="ECO:0000256" key="4">
    <source>
        <dbReference type="ARBA" id="ARBA00022741"/>
    </source>
</evidence>
<dbReference type="CDD" id="cd18549">
    <property type="entry name" value="ABC_6TM_YwjA_like"/>
    <property type="match status" value="1"/>
</dbReference>
<dbReference type="InterPro" id="IPR027417">
    <property type="entry name" value="P-loop_NTPase"/>
</dbReference>
<sequence>MLKDFFSYYRPHKRLFWLDFGCAILSGLLELSFPIAITVFIDRLLPLGDWTLTIAAAGGLLLVYALNTALMGIVIYWGHKLGIEIETEMRARAFAHLTRLGWGWYDRARTGKLVARVTRDLEEIGEVAHHGPEDLVIAIMTFAGAFVLMLNLHVTLALITALIVPVTVWLVVVYGGRMTRTWQEIYARVGQFNVRLEEAIGGIRVVQAFANETHERRLFARDNAAYRGTKLEAYRVMAVSTAIHYMGLRFVQVVVMVVGAGFVLAGSMSTGAFVGFLLLVGVFFRPLEKIAAVIETYPRGIAGFRRFQELLATEPDVRDRPDAIPAPPLAGNIRFDDVSFSYDGYRAILNHVSLSVTAGETVAFVGASGAGKTTLLALLPRFYEPTSGRIRIDGLDLAQMTLESLRRQIGIVSQDVFLFGASLRENIAYGRLGATEEEIVAAAEKAQLSGLIAGLPEGLDTEVGERGVMLSGGQKQRVAIARAFLKNPPILVLDEATSALDTETEREIQAALEALAVGRTTLVIAHRLGTIRNADRIVVMEHGQIREIGSHAELLARDGLYARLAA</sequence>
<dbReference type="PANTHER" id="PTHR43394:SF1">
    <property type="entry name" value="ATP-BINDING CASSETTE SUB-FAMILY B MEMBER 10, MITOCHONDRIAL"/>
    <property type="match status" value="1"/>
</dbReference>
<keyword evidence="4" id="KW-0547">Nucleotide-binding</keyword>
<dbReference type="SUPFAM" id="SSF90123">
    <property type="entry name" value="ABC transporter transmembrane region"/>
    <property type="match status" value="1"/>
</dbReference>